<dbReference type="EMBL" id="JAIWYP010000006">
    <property type="protein sequence ID" value="KAH3814974.1"/>
    <property type="molecule type" value="Genomic_DNA"/>
</dbReference>
<sequence length="75" mass="8853">MIPDHESSFILKADVEVAMRSLKAGKSPNLDNNPSELILIEERQRLQQERHYTIRSERRRSYPKEWTQPLVIPLP</sequence>
<dbReference type="Proteomes" id="UP000828390">
    <property type="component" value="Unassembled WGS sequence"/>
</dbReference>
<gene>
    <name evidence="1" type="ORF">DPMN_143493</name>
</gene>
<name>A0A9D4GD59_DREPO</name>
<proteinExistence type="predicted"/>
<protein>
    <submittedName>
        <fullName evidence="1">Uncharacterized protein</fullName>
    </submittedName>
</protein>
<evidence type="ECO:0000313" key="1">
    <source>
        <dbReference type="EMBL" id="KAH3814974.1"/>
    </source>
</evidence>
<dbReference type="AlphaFoldDB" id="A0A9D4GD59"/>
<evidence type="ECO:0000313" key="2">
    <source>
        <dbReference type="Proteomes" id="UP000828390"/>
    </source>
</evidence>
<accession>A0A9D4GD59</accession>
<reference evidence="1" key="2">
    <citation type="submission" date="2020-11" db="EMBL/GenBank/DDBJ databases">
        <authorList>
            <person name="McCartney M.A."/>
            <person name="Auch B."/>
            <person name="Kono T."/>
            <person name="Mallez S."/>
            <person name="Becker A."/>
            <person name="Gohl D.M."/>
            <person name="Silverstein K.A.T."/>
            <person name="Koren S."/>
            <person name="Bechman K.B."/>
            <person name="Herman A."/>
            <person name="Abrahante J.E."/>
            <person name="Garbe J."/>
        </authorList>
    </citation>
    <scope>NUCLEOTIDE SEQUENCE</scope>
    <source>
        <strain evidence="1">Duluth1</strain>
        <tissue evidence="1">Whole animal</tissue>
    </source>
</reference>
<organism evidence="1 2">
    <name type="scientific">Dreissena polymorpha</name>
    <name type="common">Zebra mussel</name>
    <name type="synonym">Mytilus polymorpha</name>
    <dbReference type="NCBI Taxonomy" id="45954"/>
    <lineage>
        <taxon>Eukaryota</taxon>
        <taxon>Metazoa</taxon>
        <taxon>Spiralia</taxon>
        <taxon>Lophotrochozoa</taxon>
        <taxon>Mollusca</taxon>
        <taxon>Bivalvia</taxon>
        <taxon>Autobranchia</taxon>
        <taxon>Heteroconchia</taxon>
        <taxon>Euheterodonta</taxon>
        <taxon>Imparidentia</taxon>
        <taxon>Neoheterodontei</taxon>
        <taxon>Myida</taxon>
        <taxon>Dreissenoidea</taxon>
        <taxon>Dreissenidae</taxon>
        <taxon>Dreissena</taxon>
    </lineage>
</organism>
<comment type="caution">
    <text evidence="1">The sequence shown here is derived from an EMBL/GenBank/DDBJ whole genome shotgun (WGS) entry which is preliminary data.</text>
</comment>
<reference evidence="1" key="1">
    <citation type="journal article" date="2019" name="bioRxiv">
        <title>The Genome of the Zebra Mussel, Dreissena polymorpha: A Resource for Invasive Species Research.</title>
        <authorList>
            <person name="McCartney M.A."/>
            <person name="Auch B."/>
            <person name="Kono T."/>
            <person name="Mallez S."/>
            <person name="Zhang Y."/>
            <person name="Obille A."/>
            <person name="Becker A."/>
            <person name="Abrahante J.E."/>
            <person name="Garbe J."/>
            <person name="Badalamenti J.P."/>
            <person name="Herman A."/>
            <person name="Mangelson H."/>
            <person name="Liachko I."/>
            <person name="Sullivan S."/>
            <person name="Sone E.D."/>
            <person name="Koren S."/>
            <person name="Silverstein K.A.T."/>
            <person name="Beckman K.B."/>
            <person name="Gohl D.M."/>
        </authorList>
    </citation>
    <scope>NUCLEOTIDE SEQUENCE</scope>
    <source>
        <strain evidence="1">Duluth1</strain>
        <tissue evidence="1">Whole animal</tissue>
    </source>
</reference>
<keyword evidence="2" id="KW-1185">Reference proteome</keyword>